<dbReference type="InterPro" id="IPR041492">
    <property type="entry name" value="HAD_2"/>
</dbReference>
<dbReference type="PRINTS" id="PR00413">
    <property type="entry name" value="HADHALOGNASE"/>
</dbReference>
<organism evidence="5 6">
    <name type="scientific">Agarivorans aestuarii</name>
    <dbReference type="NCBI Taxonomy" id="1563703"/>
    <lineage>
        <taxon>Bacteria</taxon>
        <taxon>Pseudomonadati</taxon>
        <taxon>Pseudomonadota</taxon>
        <taxon>Gammaproteobacteria</taxon>
        <taxon>Alteromonadales</taxon>
        <taxon>Alteromonadaceae</taxon>
        <taxon>Agarivorans</taxon>
    </lineage>
</organism>
<evidence type="ECO:0000313" key="6">
    <source>
        <dbReference type="Proteomes" id="UP001310248"/>
    </source>
</evidence>
<dbReference type="Gene3D" id="3.40.50.1000">
    <property type="entry name" value="HAD superfamily/HAD-like"/>
    <property type="match status" value="1"/>
</dbReference>
<dbReference type="InterPro" id="IPR023198">
    <property type="entry name" value="PGP-like_dom2"/>
</dbReference>
<evidence type="ECO:0000256" key="2">
    <source>
        <dbReference type="ARBA" id="ARBA00022801"/>
    </source>
</evidence>
<evidence type="ECO:0000256" key="4">
    <source>
        <dbReference type="ARBA" id="ARBA00023277"/>
    </source>
</evidence>
<dbReference type="NCBIfam" id="TIGR01509">
    <property type="entry name" value="HAD-SF-IA-v3"/>
    <property type="match status" value="1"/>
</dbReference>
<dbReference type="EMBL" id="JAYDYW010000004">
    <property type="protein sequence ID" value="MEE1672748.1"/>
    <property type="molecule type" value="Genomic_DNA"/>
</dbReference>
<dbReference type="Gene3D" id="1.10.150.240">
    <property type="entry name" value="Putative phosphatase, domain 2"/>
    <property type="match status" value="1"/>
</dbReference>
<dbReference type="PANTHER" id="PTHR43434">
    <property type="entry name" value="PHOSPHOGLYCOLATE PHOSPHATASE"/>
    <property type="match status" value="1"/>
</dbReference>
<dbReference type="SFLD" id="SFLDG01129">
    <property type="entry name" value="C1.5:_HAD__Beta-PGM__Phosphata"/>
    <property type="match status" value="1"/>
</dbReference>
<dbReference type="PANTHER" id="PTHR43434:SF23">
    <property type="entry name" value="PHOSPHOGLYCOLATE PHOSPHATASE"/>
    <property type="match status" value="1"/>
</dbReference>
<evidence type="ECO:0000256" key="3">
    <source>
        <dbReference type="ARBA" id="ARBA00022842"/>
    </source>
</evidence>
<keyword evidence="6" id="KW-1185">Reference proteome</keyword>
<dbReference type="SUPFAM" id="SSF56784">
    <property type="entry name" value="HAD-like"/>
    <property type="match status" value="1"/>
</dbReference>
<comment type="caution">
    <text evidence="5">The sequence shown here is derived from an EMBL/GenBank/DDBJ whole genome shotgun (WGS) entry which is preliminary data.</text>
</comment>
<dbReference type="NCBIfam" id="TIGR01549">
    <property type="entry name" value="HAD-SF-IA-v1"/>
    <property type="match status" value="1"/>
</dbReference>
<gene>
    <name evidence="5" type="ORF">SNR37_002158</name>
</gene>
<dbReference type="SFLD" id="SFLDG01135">
    <property type="entry name" value="C1.5.6:_HAD__Beta-PGM__Phospha"/>
    <property type="match status" value="1"/>
</dbReference>
<dbReference type="Pfam" id="PF13419">
    <property type="entry name" value="HAD_2"/>
    <property type="match status" value="1"/>
</dbReference>
<keyword evidence="3" id="KW-0460">Magnesium</keyword>
<name>A0ABU7G011_9ALTE</name>
<evidence type="ECO:0000313" key="5">
    <source>
        <dbReference type="EMBL" id="MEE1672748.1"/>
    </source>
</evidence>
<sequence length="224" mass="24840">MNKPAAVLFDLDGTLLDTAPDLGAAANHVLEQHQQAPLSLAQARQLSSHGAIGLLKAGFGSLWEQQPQAELRQQLLDFYEQNICHGTDFFPGIKQALQWLNQNNIPWGVITNKPEGLSKQLLRFFPEFEQSGVLVGGDTLPLRKPDPAPMLLACQTIKVEPENCLYVGDAERDIQAGNNTNMTTLLALWGYLSEEDKVDQWAADLHCQKSEHLEQTISDWLGDL</sequence>
<keyword evidence="4" id="KW-0119">Carbohydrate metabolism</keyword>
<reference evidence="6" key="1">
    <citation type="submission" date="2023-07" db="EMBL/GenBank/DDBJ databases">
        <title>Draft genome sequence of Agarivorans aestuarii strain ZMCS4, a CAZymes producing bacteria isolated from the marine brown algae Clodostephus spongiosus.</title>
        <authorList>
            <person name="Lorente B."/>
            <person name="Cabral C."/>
            <person name="Frias J."/>
            <person name="Faria J."/>
            <person name="Toubarro D."/>
        </authorList>
    </citation>
    <scope>NUCLEOTIDE SEQUENCE [LARGE SCALE GENOMIC DNA]</scope>
    <source>
        <strain evidence="6">ZMCS4</strain>
    </source>
</reference>
<dbReference type="GO" id="GO:0016787">
    <property type="term" value="F:hydrolase activity"/>
    <property type="evidence" value="ECO:0007669"/>
    <property type="project" value="UniProtKB-KW"/>
</dbReference>
<dbReference type="InterPro" id="IPR050155">
    <property type="entry name" value="HAD-like_hydrolase_sf"/>
</dbReference>
<accession>A0ABU7G011</accession>
<evidence type="ECO:0000256" key="1">
    <source>
        <dbReference type="ARBA" id="ARBA00022723"/>
    </source>
</evidence>
<reference evidence="5 6" key="2">
    <citation type="submission" date="2023-12" db="EMBL/GenBank/DDBJ databases">
        <authorList>
            <consortium name="Cladostephus spongiosus"/>
            <person name="Lorente B."/>
            <person name="Cabral C."/>
            <person name="Frias J."/>
            <person name="Faria J."/>
            <person name="Toubarro D."/>
        </authorList>
    </citation>
    <scope>NUCLEOTIDE SEQUENCE [LARGE SCALE GENOMIC DNA]</scope>
    <source>
        <strain evidence="5 6">ZMCS4</strain>
    </source>
</reference>
<keyword evidence="1" id="KW-0479">Metal-binding</keyword>
<protein>
    <submittedName>
        <fullName evidence="5">HAD-IA family hydrolase</fullName>
    </submittedName>
</protein>
<keyword evidence="2 5" id="KW-0378">Hydrolase</keyword>
<dbReference type="InterPro" id="IPR036412">
    <property type="entry name" value="HAD-like_sf"/>
</dbReference>
<dbReference type="RefSeq" id="WP_329774182.1">
    <property type="nucleotide sequence ID" value="NZ_JAYDYW010000004.1"/>
</dbReference>
<dbReference type="SFLD" id="SFLDS00003">
    <property type="entry name" value="Haloacid_Dehalogenase"/>
    <property type="match status" value="1"/>
</dbReference>
<dbReference type="Proteomes" id="UP001310248">
    <property type="component" value="Unassembled WGS sequence"/>
</dbReference>
<dbReference type="InterPro" id="IPR023214">
    <property type="entry name" value="HAD_sf"/>
</dbReference>
<proteinExistence type="predicted"/>
<dbReference type="InterPro" id="IPR006439">
    <property type="entry name" value="HAD-SF_hydro_IA"/>
</dbReference>